<keyword evidence="8" id="KW-0238">DNA-binding</keyword>
<evidence type="ECO:0000259" key="12">
    <source>
        <dbReference type="PROSITE" id="PS01124"/>
    </source>
</evidence>
<dbReference type="InterPro" id="IPR016220">
    <property type="entry name" value="Me-P-triester_DNA_alkyl-Trfase"/>
</dbReference>
<evidence type="ECO:0000256" key="7">
    <source>
        <dbReference type="ARBA" id="ARBA00023015"/>
    </source>
</evidence>
<dbReference type="Gene3D" id="1.10.10.60">
    <property type="entry name" value="Homeodomain-like"/>
    <property type="match status" value="1"/>
</dbReference>
<keyword evidence="3 13" id="KW-0808">Transferase</keyword>
<dbReference type="PROSITE" id="PS01124">
    <property type="entry name" value="HTH_ARAC_FAMILY_2"/>
    <property type="match status" value="1"/>
</dbReference>
<dbReference type="Proteomes" id="UP001239167">
    <property type="component" value="Unassembled WGS sequence"/>
</dbReference>
<evidence type="ECO:0000256" key="4">
    <source>
        <dbReference type="ARBA" id="ARBA00022723"/>
    </source>
</evidence>
<dbReference type="SUPFAM" id="SSF57884">
    <property type="entry name" value="Ada DNA repair protein, N-terminal domain (N-Ada 10)"/>
    <property type="match status" value="1"/>
</dbReference>
<dbReference type="InterPro" id="IPR018062">
    <property type="entry name" value="HTH_AraC-typ_CS"/>
</dbReference>
<evidence type="ECO:0000256" key="6">
    <source>
        <dbReference type="ARBA" id="ARBA00022833"/>
    </source>
</evidence>
<gene>
    <name evidence="13" type="ORF">J2S01_000923</name>
</gene>
<evidence type="ECO:0000256" key="8">
    <source>
        <dbReference type="ARBA" id="ARBA00023125"/>
    </source>
</evidence>
<dbReference type="EC" id="2.1.1.-" evidence="13"/>
<keyword evidence="10" id="KW-0804">Transcription</keyword>
<dbReference type="PANTHER" id="PTHR43280:SF2">
    <property type="entry name" value="HTH-TYPE TRANSCRIPTIONAL REGULATOR EXSA"/>
    <property type="match status" value="1"/>
</dbReference>
<keyword evidence="6" id="KW-0862">Zinc</keyword>
<dbReference type="GO" id="GO:0008168">
    <property type="term" value="F:methyltransferase activity"/>
    <property type="evidence" value="ECO:0007669"/>
    <property type="project" value="UniProtKB-KW"/>
</dbReference>
<comment type="cofactor">
    <cofactor evidence="1">
        <name>Zn(2+)</name>
        <dbReference type="ChEBI" id="CHEBI:29105"/>
    </cofactor>
</comment>
<sequence length="184" mass="21710">MTEEEKWEAVLACDASYNNKFFYGVKTTGIFCRPSCKSKNPKRENIIFFTAEEQARKSGFRPCKRCRPDLLEFRPHRENAEKIRLTYDRYFGDHVQLKKELEKLCLGRNQIIQLFQHHYKKTPVKYLKELRIANAKILLSDTQNTILQVALQSGFNSISTFYAQFDRLVGISPNAYRKKFSVRR</sequence>
<evidence type="ECO:0000256" key="3">
    <source>
        <dbReference type="ARBA" id="ARBA00022679"/>
    </source>
</evidence>
<keyword evidence="4" id="KW-0479">Metal-binding</keyword>
<keyword evidence="11" id="KW-0234">DNA repair</keyword>
<dbReference type="InterPro" id="IPR004026">
    <property type="entry name" value="Ada_DNA_repair_Zn-bd"/>
</dbReference>
<evidence type="ECO:0000313" key="13">
    <source>
        <dbReference type="EMBL" id="MDQ0203216.1"/>
    </source>
</evidence>
<organism evidence="13 14">
    <name type="scientific">Pectinatus haikarae</name>
    <dbReference type="NCBI Taxonomy" id="349096"/>
    <lineage>
        <taxon>Bacteria</taxon>
        <taxon>Bacillati</taxon>
        <taxon>Bacillota</taxon>
        <taxon>Negativicutes</taxon>
        <taxon>Selenomonadales</taxon>
        <taxon>Selenomonadaceae</taxon>
        <taxon>Pectinatus</taxon>
    </lineage>
</organism>
<keyword evidence="14" id="KW-1185">Reference proteome</keyword>
<evidence type="ECO:0000256" key="1">
    <source>
        <dbReference type="ARBA" id="ARBA00001947"/>
    </source>
</evidence>
<dbReference type="PANTHER" id="PTHR43280">
    <property type="entry name" value="ARAC-FAMILY TRANSCRIPTIONAL REGULATOR"/>
    <property type="match status" value="1"/>
</dbReference>
<dbReference type="PIRSF" id="PIRSF000408">
    <property type="entry name" value="Alkyltransferas_AdaA"/>
    <property type="match status" value="1"/>
</dbReference>
<dbReference type="InterPro" id="IPR018060">
    <property type="entry name" value="HTH_AraC"/>
</dbReference>
<keyword evidence="2 13" id="KW-0489">Methyltransferase</keyword>
<evidence type="ECO:0000256" key="9">
    <source>
        <dbReference type="ARBA" id="ARBA00023159"/>
    </source>
</evidence>
<dbReference type="PROSITE" id="PS00041">
    <property type="entry name" value="HTH_ARAC_FAMILY_1"/>
    <property type="match status" value="1"/>
</dbReference>
<accession>A0ABT9Y685</accession>
<keyword evidence="7" id="KW-0805">Transcription regulation</keyword>
<comment type="caution">
    <text evidence="13">The sequence shown here is derived from an EMBL/GenBank/DDBJ whole genome shotgun (WGS) entry which is preliminary data.</text>
</comment>
<evidence type="ECO:0000256" key="10">
    <source>
        <dbReference type="ARBA" id="ARBA00023163"/>
    </source>
</evidence>
<keyword evidence="9" id="KW-0010">Activator</keyword>
<evidence type="ECO:0000256" key="2">
    <source>
        <dbReference type="ARBA" id="ARBA00022603"/>
    </source>
</evidence>
<reference evidence="13 14" key="1">
    <citation type="submission" date="2023-07" db="EMBL/GenBank/DDBJ databases">
        <title>Genomic Encyclopedia of Type Strains, Phase IV (KMG-IV): sequencing the most valuable type-strain genomes for metagenomic binning, comparative biology and taxonomic classification.</title>
        <authorList>
            <person name="Goeker M."/>
        </authorList>
    </citation>
    <scope>NUCLEOTIDE SEQUENCE [LARGE SCALE GENOMIC DNA]</scope>
    <source>
        <strain evidence="13 14">DSM 16980</strain>
    </source>
</reference>
<feature type="domain" description="HTH araC/xylS-type" evidence="12">
    <location>
        <begin position="81"/>
        <end position="179"/>
    </location>
</feature>
<dbReference type="InterPro" id="IPR009057">
    <property type="entry name" value="Homeodomain-like_sf"/>
</dbReference>
<dbReference type="Pfam" id="PF12833">
    <property type="entry name" value="HTH_18"/>
    <property type="match status" value="1"/>
</dbReference>
<dbReference type="InterPro" id="IPR035451">
    <property type="entry name" value="Ada-like_dom_sf"/>
</dbReference>
<dbReference type="RefSeq" id="WP_432748991.1">
    <property type="nucleotide sequence ID" value="NZ_CP116940.1"/>
</dbReference>
<keyword evidence="5" id="KW-0227">DNA damage</keyword>
<dbReference type="Gene3D" id="3.40.10.10">
    <property type="entry name" value="DNA Methylphosphotriester Repair Domain"/>
    <property type="match status" value="1"/>
</dbReference>
<dbReference type="EMBL" id="JAUSUE010000004">
    <property type="protein sequence ID" value="MDQ0203216.1"/>
    <property type="molecule type" value="Genomic_DNA"/>
</dbReference>
<evidence type="ECO:0000256" key="11">
    <source>
        <dbReference type="ARBA" id="ARBA00023204"/>
    </source>
</evidence>
<name>A0ABT9Y685_9FIRM</name>
<dbReference type="GO" id="GO:0032259">
    <property type="term" value="P:methylation"/>
    <property type="evidence" value="ECO:0007669"/>
    <property type="project" value="UniProtKB-KW"/>
</dbReference>
<dbReference type="SUPFAM" id="SSF46689">
    <property type="entry name" value="Homeodomain-like"/>
    <property type="match status" value="1"/>
</dbReference>
<evidence type="ECO:0000313" key="14">
    <source>
        <dbReference type="Proteomes" id="UP001239167"/>
    </source>
</evidence>
<dbReference type="SMART" id="SM00342">
    <property type="entry name" value="HTH_ARAC"/>
    <property type="match status" value="1"/>
</dbReference>
<proteinExistence type="predicted"/>
<protein>
    <submittedName>
        <fullName evidence="13">AraC family transcriptional regulator of adaptative response / methylphosphotriester-DNA alkyltransferase methyltransferase</fullName>
        <ecNumber evidence="13">2.1.1.-</ecNumber>
    </submittedName>
</protein>
<dbReference type="Pfam" id="PF02805">
    <property type="entry name" value="Ada_Zn_binding"/>
    <property type="match status" value="1"/>
</dbReference>
<evidence type="ECO:0000256" key="5">
    <source>
        <dbReference type="ARBA" id="ARBA00022763"/>
    </source>
</evidence>